<protein>
    <submittedName>
        <fullName evidence="1">Uncharacterized protein</fullName>
    </submittedName>
</protein>
<name>A0A397IR28_9GLOM</name>
<evidence type="ECO:0000313" key="1">
    <source>
        <dbReference type="EMBL" id="RHZ78415.1"/>
    </source>
</evidence>
<proteinExistence type="predicted"/>
<dbReference type="EMBL" id="PQFF01000155">
    <property type="protein sequence ID" value="RHZ78415.1"/>
    <property type="molecule type" value="Genomic_DNA"/>
</dbReference>
<reference evidence="1 2" key="1">
    <citation type="submission" date="2018-08" db="EMBL/GenBank/DDBJ databases">
        <title>Genome and evolution of the arbuscular mycorrhizal fungus Diversispora epigaea (formerly Glomus versiforme) and its bacterial endosymbionts.</title>
        <authorList>
            <person name="Sun X."/>
            <person name="Fei Z."/>
            <person name="Harrison M."/>
        </authorList>
    </citation>
    <scope>NUCLEOTIDE SEQUENCE [LARGE SCALE GENOMIC DNA]</scope>
    <source>
        <strain evidence="1 2">IT104</strain>
    </source>
</reference>
<comment type="caution">
    <text evidence="1">The sequence shown here is derived from an EMBL/GenBank/DDBJ whole genome shotgun (WGS) entry which is preliminary data.</text>
</comment>
<organism evidence="1 2">
    <name type="scientific">Diversispora epigaea</name>
    <dbReference type="NCBI Taxonomy" id="1348612"/>
    <lineage>
        <taxon>Eukaryota</taxon>
        <taxon>Fungi</taxon>
        <taxon>Fungi incertae sedis</taxon>
        <taxon>Mucoromycota</taxon>
        <taxon>Glomeromycotina</taxon>
        <taxon>Glomeromycetes</taxon>
        <taxon>Diversisporales</taxon>
        <taxon>Diversisporaceae</taxon>
        <taxon>Diversispora</taxon>
    </lineage>
</organism>
<dbReference type="AlphaFoldDB" id="A0A397IR28"/>
<accession>A0A397IR28</accession>
<gene>
    <name evidence="1" type="ORF">Glove_165g146</name>
</gene>
<keyword evidence="2" id="KW-1185">Reference proteome</keyword>
<sequence length="105" mass="12110">MDLLLNSGILKINNEKIWSIRSGIKKFDNILDINKDFLNEMVIHLRTNVRGASVGFYGITKDPETHEYTNKGGSLRNYLNNNFNDFNWFGIIYFILFNCGNGKNS</sequence>
<evidence type="ECO:0000313" key="2">
    <source>
        <dbReference type="Proteomes" id="UP000266861"/>
    </source>
</evidence>
<dbReference type="Proteomes" id="UP000266861">
    <property type="component" value="Unassembled WGS sequence"/>
</dbReference>